<dbReference type="EMBL" id="UINC01022456">
    <property type="protein sequence ID" value="SVA92101.1"/>
    <property type="molecule type" value="Genomic_DNA"/>
</dbReference>
<name>A0A381ZT13_9ZZZZ</name>
<organism evidence="3">
    <name type="scientific">marine metagenome</name>
    <dbReference type="NCBI Taxonomy" id="408172"/>
    <lineage>
        <taxon>unclassified sequences</taxon>
        <taxon>metagenomes</taxon>
        <taxon>ecological metagenomes</taxon>
    </lineage>
</organism>
<dbReference type="AlphaFoldDB" id="A0A381ZT13"/>
<sequence length="89" mass="10597">MSTIEQAQLELVDEFRFFDNWMERYQYIIDLGKKLPSFPPEWQTENYRLRGCQSQVWLKANQRKDCLDFQAISDSAIVSGLIAILMRVY</sequence>
<dbReference type="Gene3D" id="3.90.1010.10">
    <property type="match status" value="1"/>
</dbReference>
<dbReference type="PANTHER" id="PTHR43597:SF5">
    <property type="entry name" value="SUFE-LIKE PROTEIN 2, CHLOROPLASTIC"/>
    <property type="match status" value="1"/>
</dbReference>
<evidence type="ECO:0000256" key="1">
    <source>
        <dbReference type="ARBA" id="ARBA00010282"/>
    </source>
</evidence>
<comment type="similarity">
    <text evidence="1">Belongs to the SufE family.</text>
</comment>
<dbReference type="InterPro" id="IPR003808">
    <property type="entry name" value="Fe-S_metab-assoc_dom"/>
</dbReference>
<proteinExistence type="inferred from homology"/>
<dbReference type="PANTHER" id="PTHR43597">
    <property type="entry name" value="SULFUR ACCEPTOR PROTEIN CSDE"/>
    <property type="match status" value="1"/>
</dbReference>
<reference evidence="3" key="1">
    <citation type="submission" date="2018-05" db="EMBL/GenBank/DDBJ databases">
        <authorList>
            <person name="Lanie J.A."/>
            <person name="Ng W.-L."/>
            <person name="Kazmierczak K.M."/>
            <person name="Andrzejewski T.M."/>
            <person name="Davidsen T.M."/>
            <person name="Wayne K.J."/>
            <person name="Tettelin H."/>
            <person name="Glass J.I."/>
            <person name="Rusch D."/>
            <person name="Podicherti R."/>
            <person name="Tsui H.-C.T."/>
            <person name="Winkler M.E."/>
        </authorList>
    </citation>
    <scope>NUCLEOTIDE SEQUENCE</scope>
</reference>
<dbReference type="Pfam" id="PF02657">
    <property type="entry name" value="SufE"/>
    <property type="match status" value="1"/>
</dbReference>
<gene>
    <name evidence="3" type="ORF">METZ01_LOCUS144955</name>
</gene>
<feature type="non-terminal residue" evidence="3">
    <location>
        <position position="89"/>
    </location>
</feature>
<evidence type="ECO:0000313" key="3">
    <source>
        <dbReference type="EMBL" id="SVA92101.1"/>
    </source>
</evidence>
<protein>
    <recommendedName>
        <fullName evidence="2">Fe-S metabolism associated domain-containing protein</fullName>
    </recommendedName>
</protein>
<evidence type="ECO:0000259" key="2">
    <source>
        <dbReference type="Pfam" id="PF02657"/>
    </source>
</evidence>
<accession>A0A381ZT13</accession>
<dbReference type="SUPFAM" id="SSF82649">
    <property type="entry name" value="SufE/NifU"/>
    <property type="match status" value="1"/>
</dbReference>
<feature type="domain" description="Fe-S metabolism associated" evidence="2">
    <location>
        <begin position="12"/>
        <end position="89"/>
    </location>
</feature>